<accession>A0ABU1G5U1</accession>
<evidence type="ECO:0000313" key="4">
    <source>
        <dbReference type="Proteomes" id="UP001264519"/>
    </source>
</evidence>
<dbReference type="EMBL" id="JARWAK010000012">
    <property type="protein sequence ID" value="MDR5867893.1"/>
    <property type="molecule type" value="Genomic_DNA"/>
</dbReference>
<dbReference type="RefSeq" id="WP_309653472.1">
    <property type="nucleotide sequence ID" value="NZ_JARWAK010000012.1"/>
</dbReference>
<keyword evidence="1" id="KW-0812">Transmembrane</keyword>
<feature type="domain" description="Type 4 fimbrial biogenesis protein PilX N-terminal" evidence="2">
    <location>
        <begin position="12"/>
        <end position="60"/>
    </location>
</feature>
<protein>
    <submittedName>
        <fullName evidence="3">PilX N-terminal domain-containing pilus assembly protein</fullName>
    </submittedName>
</protein>
<comment type="caution">
    <text evidence="3">The sequence shown here is derived from an EMBL/GenBank/DDBJ whole genome shotgun (WGS) entry which is preliminary data.</text>
</comment>
<sequence>MRDRAEVPERQRGAALVISLVLVAMALMLSLSSMQSSRLEEAMAGNQRAAERALRAAEFGAARVALKIQEKQFSDATVGTFASELFECEAGATVCFTSGENEIEPGVYFRIIVDTGAGSVGFTRRLTAQGLVYSGDNSGELVAMRELDFFLRLDGLGKLAAFNPGCVSSYKATSNSSEIEGEDVVEVNGAYEPAVYTGSLAEANEVVEGILLSSDTSTLNKDTVDGHEYADDDKVIFVYFPDDSGGATDVGVYHARDVVVANDGSDIGSQLAVNHDEVTVDYGLNCPNNNAMCNYTGGVASYTGAAILNDPAAFHDFIAAVFRDPNANFTSFSAQNLVFPETRDFAFDDDDGVGGVPVGINVITNDHHSLLANFAADQSDGSIVYRAPAVFEDAATGSESFSYDSDGDGTNESSVDKVGLMGGVIGEQPDEDVNPASLSGSDLELDASSVMENDGRFFAKYHVAPSSGSTTASIGVEYAASYFPSSQDYYVADGTSPDGDFISVCPSDSSEACYYLDTTSPTNDAYTDDVVDLNHDGTLDDDGDGGTSDVIGVKRDCMGCSSTDARTLTAENDAQAYEDKGGILIVDGHAQFKGNPDFKGIIIVLGDYTIGGGGGDNFYGASVVYPYFHHADDDAFQCQLFRAENNGGGNHDTIHQREAIDAALGLMSTEAWEAWIIGNDSTQYSYYLEGWEERLVN</sequence>
<dbReference type="InterPro" id="IPR025746">
    <property type="entry name" value="PilX_N_dom"/>
</dbReference>
<keyword evidence="1" id="KW-1133">Transmembrane helix</keyword>
<evidence type="ECO:0000313" key="3">
    <source>
        <dbReference type="EMBL" id="MDR5867893.1"/>
    </source>
</evidence>
<gene>
    <name evidence="3" type="ORF">QC818_13965</name>
</gene>
<name>A0ABU1G5U1_9GAMM</name>
<feature type="transmembrane region" description="Helical" evidence="1">
    <location>
        <begin position="12"/>
        <end position="31"/>
    </location>
</feature>
<organism evidence="3 4">
    <name type="scientific">Halomonas koreensis</name>
    <dbReference type="NCBI Taxonomy" id="245385"/>
    <lineage>
        <taxon>Bacteria</taxon>
        <taxon>Pseudomonadati</taxon>
        <taxon>Pseudomonadota</taxon>
        <taxon>Gammaproteobacteria</taxon>
        <taxon>Oceanospirillales</taxon>
        <taxon>Halomonadaceae</taxon>
        <taxon>Halomonas</taxon>
    </lineage>
</organism>
<dbReference type="Pfam" id="PF14341">
    <property type="entry name" value="PilX_N"/>
    <property type="match status" value="1"/>
</dbReference>
<evidence type="ECO:0000259" key="2">
    <source>
        <dbReference type="Pfam" id="PF14341"/>
    </source>
</evidence>
<reference evidence="3 4" key="1">
    <citation type="submission" date="2023-04" db="EMBL/GenBank/DDBJ databases">
        <title>A long-awaited taxogenomic arrangement of the family Halomonadaceae.</title>
        <authorList>
            <person name="De La Haba R."/>
            <person name="Chuvochina M."/>
            <person name="Wittouck S."/>
            <person name="Arahal D.R."/>
            <person name="Sanchez-Porro C."/>
            <person name="Hugenholtz P."/>
            <person name="Ventosa A."/>
        </authorList>
    </citation>
    <scope>NUCLEOTIDE SEQUENCE [LARGE SCALE GENOMIC DNA]</scope>
    <source>
        <strain evidence="3 4">DSM 23530</strain>
    </source>
</reference>
<keyword evidence="1" id="KW-0472">Membrane</keyword>
<evidence type="ECO:0000256" key="1">
    <source>
        <dbReference type="SAM" id="Phobius"/>
    </source>
</evidence>
<keyword evidence="4" id="KW-1185">Reference proteome</keyword>
<proteinExistence type="predicted"/>
<dbReference type="Proteomes" id="UP001264519">
    <property type="component" value="Unassembled WGS sequence"/>
</dbReference>